<feature type="compositionally biased region" description="Low complexity" evidence="1">
    <location>
        <begin position="84"/>
        <end position="95"/>
    </location>
</feature>
<sequence>MPIKWTAEVDQVLLLKILETSNINADVKAISEAWPPEMEKPTPRAITERLVKIRTTAKNAGTSTHFSVSGKPPTGSGTPRKRAPAAAGSANGAKKATPKKNGTKANGKTKRKHGRNLSDDDESGGEVFKSDGNDTNASDDEESPSKKTKTARKAIVKLEDSGDDSEETKNGEEDTIFA</sequence>
<feature type="compositionally biased region" description="Basic residues" evidence="1">
    <location>
        <begin position="96"/>
        <end position="115"/>
    </location>
</feature>
<accession>A0AA39QS58</accession>
<organism evidence="2 3">
    <name type="scientific">Cladonia borealis</name>
    <dbReference type="NCBI Taxonomy" id="184061"/>
    <lineage>
        <taxon>Eukaryota</taxon>
        <taxon>Fungi</taxon>
        <taxon>Dikarya</taxon>
        <taxon>Ascomycota</taxon>
        <taxon>Pezizomycotina</taxon>
        <taxon>Lecanoromycetes</taxon>
        <taxon>OSLEUM clade</taxon>
        <taxon>Lecanoromycetidae</taxon>
        <taxon>Lecanorales</taxon>
        <taxon>Lecanorineae</taxon>
        <taxon>Cladoniaceae</taxon>
        <taxon>Cladonia</taxon>
    </lineage>
</organism>
<name>A0AA39QS58_9LECA</name>
<dbReference type="Proteomes" id="UP001166286">
    <property type="component" value="Unassembled WGS sequence"/>
</dbReference>
<dbReference type="EMBL" id="JAFEKC020000021">
    <property type="protein sequence ID" value="KAK0508180.1"/>
    <property type="molecule type" value="Genomic_DNA"/>
</dbReference>
<feature type="compositionally biased region" description="Polar residues" evidence="1">
    <location>
        <begin position="56"/>
        <end position="67"/>
    </location>
</feature>
<reference evidence="2" key="1">
    <citation type="submission" date="2023-03" db="EMBL/GenBank/DDBJ databases">
        <title>Complete genome of Cladonia borealis.</title>
        <authorList>
            <person name="Park H."/>
        </authorList>
    </citation>
    <scope>NUCLEOTIDE SEQUENCE</scope>
    <source>
        <strain evidence="2">ANT050790</strain>
    </source>
</reference>
<feature type="compositionally biased region" description="Basic residues" evidence="1">
    <location>
        <begin position="146"/>
        <end position="155"/>
    </location>
</feature>
<feature type="region of interest" description="Disordered" evidence="1">
    <location>
        <begin position="56"/>
        <end position="178"/>
    </location>
</feature>
<proteinExistence type="predicted"/>
<comment type="caution">
    <text evidence="2">The sequence shown here is derived from an EMBL/GenBank/DDBJ whole genome shotgun (WGS) entry which is preliminary data.</text>
</comment>
<gene>
    <name evidence="2" type="ORF">JMJ35_009264</name>
</gene>
<evidence type="ECO:0000256" key="1">
    <source>
        <dbReference type="SAM" id="MobiDB-lite"/>
    </source>
</evidence>
<protein>
    <submittedName>
        <fullName evidence="2">Uncharacterized protein</fullName>
    </submittedName>
</protein>
<evidence type="ECO:0000313" key="2">
    <source>
        <dbReference type="EMBL" id="KAK0508180.1"/>
    </source>
</evidence>
<evidence type="ECO:0000313" key="3">
    <source>
        <dbReference type="Proteomes" id="UP001166286"/>
    </source>
</evidence>
<keyword evidence="3" id="KW-1185">Reference proteome</keyword>
<dbReference type="AlphaFoldDB" id="A0AA39QS58"/>